<dbReference type="AlphaFoldDB" id="A0A5B2W8Z2"/>
<dbReference type="Proteomes" id="UP000323454">
    <property type="component" value="Unassembled WGS sequence"/>
</dbReference>
<sequence length="155" mass="16753">MSLFQCPATACNQGVANEHFPTRDALTDICYLPYSGGNGDQDWNLVLNYANNEVGFVRGQWLDGTHTSQTCGGAGAPVTSGVPTLSLFQCPATFCNQGVANQHLPTRDALTDICYLPYSGGNGDQDWNLVLNYANNEVGFVRGQWLEGTHTNQTC</sequence>
<reference evidence="1 2" key="1">
    <citation type="submission" date="2019-09" db="EMBL/GenBank/DDBJ databases">
        <title>Goodfellowia gen. nov., a new genus of the Pseudonocardineae related to Actinoalloteichus, containing Goodfellowia coeruleoviolacea gen. nov., comb. nov. gen. nov., comb. nov.</title>
        <authorList>
            <person name="Labeda D."/>
        </authorList>
    </citation>
    <scope>NUCLEOTIDE SEQUENCE [LARGE SCALE GENOMIC DNA]</scope>
    <source>
        <strain evidence="1 2">AN110305</strain>
    </source>
</reference>
<gene>
    <name evidence="1" type="ORF">F0L68_40160</name>
</gene>
<comment type="caution">
    <text evidence="1">The sequence shown here is derived from an EMBL/GenBank/DDBJ whole genome shotgun (WGS) entry which is preliminary data.</text>
</comment>
<keyword evidence="2" id="KW-1185">Reference proteome</keyword>
<evidence type="ECO:0000313" key="1">
    <source>
        <dbReference type="EMBL" id="KAA2247298.1"/>
    </source>
</evidence>
<reference evidence="1 2" key="2">
    <citation type="submission" date="2019-09" db="EMBL/GenBank/DDBJ databases">
        <authorList>
            <person name="Jin C."/>
        </authorList>
    </citation>
    <scope>NUCLEOTIDE SEQUENCE [LARGE SCALE GENOMIC DNA]</scope>
    <source>
        <strain evidence="1 2">AN110305</strain>
    </source>
</reference>
<dbReference type="EMBL" id="VUOB01000112">
    <property type="protein sequence ID" value="KAA2247298.1"/>
    <property type="molecule type" value="Genomic_DNA"/>
</dbReference>
<accession>A0A5B2W8Z2</accession>
<proteinExistence type="predicted"/>
<name>A0A5B2W8Z2_9PSEU</name>
<organism evidence="1 2">
    <name type="scientific">Solihabitans fulvus</name>
    <dbReference type="NCBI Taxonomy" id="1892852"/>
    <lineage>
        <taxon>Bacteria</taxon>
        <taxon>Bacillati</taxon>
        <taxon>Actinomycetota</taxon>
        <taxon>Actinomycetes</taxon>
        <taxon>Pseudonocardiales</taxon>
        <taxon>Pseudonocardiaceae</taxon>
        <taxon>Solihabitans</taxon>
    </lineage>
</organism>
<protein>
    <submittedName>
        <fullName evidence="1">Uncharacterized protein</fullName>
    </submittedName>
</protein>
<evidence type="ECO:0000313" key="2">
    <source>
        <dbReference type="Proteomes" id="UP000323454"/>
    </source>
</evidence>